<dbReference type="FunFam" id="3.40.50.300:FF:000808">
    <property type="entry name" value="Small GTP-binding protein, putative"/>
    <property type="match status" value="1"/>
</dbReference>
<evidence type="ECO:0000313" key="3">
    <source>
        <dbReference type="Proteomes" id="UP000179807"/>
    </source>
</evidence>
<protein>
    <submittedName>
        <fullName evidence="2">Ras-related protein Rab-30</fullName>
    </submittedName>
</protein>
<accession>A0A1J4KDC1</accession>
<dbReference type="PROSITE" id="PS51420">
    <property type="entry name" value="RHO"/>
    <property type="match status" value="1"/>
</dbReference>
<dbReference type="InterPro" id="IPR005225">
    <property type="entry name" value="Small_GTP-bd"/>
</dbReference>
<organism evidence="2 3">
    <name type="scientific">Tritrichomonas foetus</name>
    <dbReference type="NCBI Taxonomy" id="1144522"/>
    <lineage>
        <taxon>Eukaryota</taxon>
        <taxon>Metamonada</taxon>
        <taxon>Parabasalia</taxon>
        <taxon>Tritrichomonadida</taxon>
        <taxon>Tritrichomonadidae</taxon>
        <taxon>Tritrichomonas</taxon>
    </lineage>
</organism>
<dbReference type="NCBIfam" id="TIGR00231">
    <property type="entry name" value="small_GTP"/>
    <property type="match status" value="1"/>
</dbReference>
<dbReference type="RefSeq" id="XP_068362575.1">
    <property type="nucleotide sequence ID" value="XM_068491935.1"/>
</dbReference>
<dbReference type="PRINTS" id="PR00449">
    <property type="entry name" value="RASTRNSFRMNG"/>
</dbReference>
<dbReference type="SMART" id="SM00174">
    <property type="entry name" value="RHO"/>
    <property type="match status" value="1"/>
</dbReference>
<dbReference type="SUPFAM" id="SSF52540">
    <property type="entry name" value="P-loop containing nucleoside triphosphate hydrolases"/>
    <property type="match status" value="1"/>
</dbReference>
<dbReference type="AlphaFoldDB" id="A0A1J4KDC1"/>
<dbReference type="SMART" id="SM00175">
    <property type="entry name" value="RAB"/>
    <property type="match status" value="1"/>
</dbReference>
<dbReference type="SMART" id="SM00176">
    <property type="entry name" value="RAN"/>
    <property type="match status" value="1"/>
</dbReference>
<gene>
    <name evidence="2" type="primary">RAB30</name>
    <name evidence="2" type="ORF">TRFO_04492</name>
</gene>
<reference evidence="2" key="1">
    <citation type="submission" date="2016-10" db="EMBL/GenBank/DDBJ databases">
        <authorList>
            <person name="Benchimol M."/>
            <person name="Almeida L.G."/>
            <person name="Vasconcelos A.T."/>
            <person name="Perreira-Neves A."/>
            <person name="Rosa I.A."/>
            <person name="Tasca T."/>
            <person name="Bogo M.R."/>
            <person name="de Souza W."/>
        </authorList>
    </citation>
    <scope>NUCLEOTIDE SEQUENCE [LARGE SCALE GENOMIC DNA]</scope>
    <source>
        <strain evidence="2">K</strain>
    </source>
</reference>
<dbReference type="GO" id="GO:0005525">
    <property type="term" value="F:GTP binding"/>
    <property type="evidence" value="ECO:0007669"/>
    <property type="project" value="InterPro"/>
</dbReference>
<keyword evidence="3" id="KW-1185">Reference proteome</keyword>
<dbReference type="GO" id="GO:0003924">
    <property type="term" value="F:GTPase activity"/>
    <property type="evidence" value="ECO:0007669"/>
    <property type="project" value="InterPro"/>
</dbReference>
<proteinExistence type="predicted"/>
<keyword evidence="1" id="KW-0547">Nucleotide-binding</keyword>
<dbReference type="CDD" id="cd00154">
    <property type="entry name" value="Rab"/>
    <property type="match status" value="1"/>
</dbReference>
<dbReference type="InterPro" id="IPR027417">
    <property type="entry name" value="P-loop_NTPase"/>
</dbReference>
<evidence type="ECO:0000256" key="1">
    <source>
        <dbReference type="ARBA" id="ARBA00022741"/>
    </source>
</evidence>
<comment type="caution">
    <text evidence="2">The sequence shown here is derived from an EMBL/GenBank/DDBJ whole genome shotgun (WGS) entry which is preliminary data.</text>
</comment>
<dbReference type="PROSITE" id="PS51421">
    <property type="entry name" value="RAS"/>
    <property type="match status" value="1"/>
</dbReference>
<dbReference type="Proteomes" id="UP000179807">
    <property type="component" value="Unassembled WGS sequence"/>
</dbReference>
<sequence length="200" mass="22300">MKSSRFERNVVLLGSSGVGKTSIVTKYTSGIFDSMSSHATVGVSFTAQTFMVNNIMFTMNIWDTAGQERYKSLASIYFKDKDAIIIIFSLDAKSTFSDINEWHSELKKYYAKFPPILIVGNKADIEECSFEVDSKTAAKFAESIGANYLEVSAKTGQNIEKLFNDVASALINSSEVQDAEQHEKMIKLTDFSDENKQKCC</sequence>
<dbReference type="PROSITE" id="PS51417">
    <property type="entry name" value="ARF"/>
    <property type="match status" value="1"/>
</dbReference>
<dbReference type="PROSITE" id="PS51419">
    <property type="entry name" value="RAB"/>
    <property type="match status" value="1"/>
</dbReference>
<dbReference type="EMBL" id="MLAK01000638">
    <property type="protein sequence ID" value="OHT09439.1"/>
    <property type="molecule type" value="Genomic_DNA"/>
</dbReference>
<evidence type="ECO:0000313" key="2">
    <source>
        <dbReference type="EMBL" id="OHT09439.1"/>
    </source>
</evidence>
<dbReference type="OrthoDB" id="9989112at2759"/>
<name>A0A1J4KDC1_9EUKA</name>
<dbReference type="SMART" id="SM00173">
    <property type="entry name" value="RAS"/>
    <property type="match status" value="1"/>
</dbReference>
<dbReference type="PANTHER" id="PTHR47978">
    <property type="match status" value="1"/>
</dbReference>
<dbReference type="Gene3D" id="3.40.50.300">
    <property type="entry name" value="P-loop containing nucleotide triphosphate hydrolases"/>
    <property type="match status" value="1"/>
</dbReference>
<dbReference type="GeneID" id="94826639"/>
<dbReference type="Pfam" id="PF00071">
    <property type="entry name" value="Ras"/>
    <property type="match status" value="1"/>
</dbReference>
<dbReference type="VEuPathDB" id="TrichDB:TRFO_04492"/>
<dbReference type="InterPro" id="IPR001806">
    <property type="entry name" value="Small_GTPase"/>
</dbReference>